<comment type="caution">
    <text evidence="3">The sequence shown here is derived from an EMBL/GenBank/DDBJ whole genome shotgun (WGS) entry which is preliminary data.</text>
</comment>
<feature type="domain" description="DUF6536" evidence="2">
    <location>
        <begin position="40"/>
        <end position="186"/>
    </location>
</feature>
<dbReference type="InterPro" id="IPR046623">
    <property type="entry name" value="DUF6536"/>
</dbReference>
<feature type="transmembrane region" description="Helical" evidence="1">
    <location>
        <begin position="609"/>
        <end position="628"/>
    </location>
</feature>
<feature type="transmembrane region" description="Helical" evidence="1">
    <location>
        <begin position="340"/>
        <end position="364"/>
    </location>
</feature>
<dbReference type="Proteomes" id="UP001610444">
    <property type="component" value="Unassembled WGS sequence"/>
</dbReference>
<gene>
    <name evidence="3" type="ORF">BJX68DRAFT_264850</name>
</gene>
<keyword evidence="1" id="KW-0812">Transmembrane</keyword>
<evidence type="ECO:0000313" key="4">
    <source>
        <dbReference type="Proteomes" id="UP001610444"/>
    </source>
</evidence>
<organism evidence="3 4">
    <name type="scientific">Aspergillus pseudodeflectus</name>
    <dbReference type="NCBI Taxonomy" id="176178"/>
    <lineage>
        <taxon>Eukaryota</taxon>
        <taxon>Fungi</taxon>
        <taxon>Dikarya</taxon>
        <taxon>Ascomycota</taxon>
        <taxon>Pezizomycotina</taxon>
        <taxon>Eurotiomycetes</taxon>
        <taxon>Eurotiomycetidae</taxon>
        <taxon>Eurotiales</taxon>
        <taxon>Aspergillaceae</taxon>
        <taxon>Aspergillus</taxon>
        <taxon>Aspergillus subgen. Nidulantes</taxon>
    </lineage>
</organism>
<evidence type="ECO:0000256" key="1">
    <source>
        <dbReference type="SAM" id="Phobius"/>
    </source>
</evidence>
<dbReference type="GeneID" id="98160240"/>
<sequence length="708" mass="79719">MSNRLSQDTYELPLINEGETRPQSPNPDKRGRLYRWYTGWRFTLFLAAAACIIVLSFNLGFLLWAVARHHVEGDRGTLYEGDCDRVKQLSTGLHLLINILSTTLLAASNYTMQCLCAPTRKDIDKAHEQGNWLDIGVPSVRNLFHLSKRRSIMWICLALSSTPLHLMYNSTIFSATGAYPYGVFAGHYSLETKNIDDLVVSQQSAAEAAAFERLYQAAKDKTLEIMDNVKCINAYATTYQSKHGDLLLITEDVNTTNHYDSIGIQEVYDPFISASPYSWICPSNRYNCPSLIPDIKSRAENNNWTVVVDQKWLPVPEPAHSRRVDFCLSVKLRETCKLQYSLPLTISVIVVNAFKLTIICCIIISMAEWPILTTGDAIASFLRQPDKYTLGQCLVPRWGLKKAPHRLRDSTTDGMARPNYDSRAYSEKQRRKAYAVSGRVWVMLFLSWIISIGFCAILLMYANSKDGKEIWDAAFGSISPQALIKADKWPSSLIGNTIIANIPQLVFSLLYFAFNSVLTSMALATEWSRYALSRKGVRVSWNPQSAQRSDYFLSLPYRYAIPLMTCSAILHWLISQSLFLVGVEAYTDINQEWVRDPESDLNMCGYNPVAIVIAIVIGVVMFACLIWICTRRLPSAMVVAGSCSLVIAAACHPKYDPNLHEDGQKLQPEEEMEFLPVKWGSVPVSGDIGHCTFTSDELDMPEPGQMYR</sequence>
<keyword evidence="1" id="KW-0472">Membrane</keyword>
<keyword evidence="4" id="KW-1185">Reference proteome</keyword>
<accession>A0ABR4KP97</accession>
<keyword evidence="1" id="KW-1133">Transmembrane helix</keyword>
<protein>
    <recommendedName>
        <fullName evidence="2">DUF6536 domain-containing protein</fullName>
    </recommendedName>
</protein>
<evidence type="ECO:0000313" key="3">
    <source>
        <dbReference type="EMBL" id="KAL2854105.1"/>
    </source>
</evidence>
<reference evidence="3 4" key="1">
    <citation type="submission" date="2024-07" db="EMBL/GenBank/DDBJ databases">
        <title>Section-level genome sequencing and comparative genomics of Aspergillus sections Usti and Cavernicolus.</title>
        <authorList>
            <consortium name="Lawrence Berkeley National Laboratory"/>
            <person name="Nybo J.L."/>
            <person name="Vesth T.C."/>
            <person name="Theobald S."/>
            <person name="Frisvad J.C."/>
            <person name="Larsen T.O."/>
            <person name="Kjaerboelling I."/>
            <person name="Rothschild-Mancinelli K."/>
            <person name="Lyhne E.K."/>
            <person name="Kogle M.E."/>
            <person name="Barry K."/>
            <person name="Clum A."/>
            <person name="Na H."/>
            <person name="Ledsgaard L."/>
            <person name="Lin J."/>
            <person name="Lipzen A."/>
            <person name="Kuo A."/>
            <person name="Riley R."/>
            <person name="Mondo S."/>
            <person name="LaButti K."/>
            <person name="Haridas S."/>
            <person name="Pangalinan J."/>
            <person name="Salamov A.A."/>
            <person name="Simmons B.A."/>
            <person name="Magnuson J.K."/>
            <person name="Chen J."/>
            <person name="Drula E."/>
            <person name="Henrissat B."/>
            <person name="Wiebenga A."/>
            <person name="Lubbers R.J."/>
            <person name="Gomes A.C."/>
            <person name="Macurrencykelacurrency M.R."/>
            <person name="Stajich J."/>
            <person name="Grigoriev I.V."/>
            <person name="Mortensen U.H."/>
            <person name="De vries R.P."/>
            <person name="Baker S.E."/>
            <person name="Andersen M.R."/>
        </authorList>
    </citation>
    <scope>NUCLEOTIDE SEQUENCE [LARGE SCALE GENOMIC DNA]</scope>
    <source>
        <strain evidence="3 4">CBS 756.74</strain>
    </source>
</reference>
<feature type="transmembrane region" description="Helical" evidence="1">
    <location>
        <begin position="42"/>
        <end position="66"/>
    </location>
</feature>
<dbReference type="PANTHER" id="PTHR35395:SF1">
    <property type="entry name" value="DUF6536 DOMAIN-CONTAINING PROTEIN"/>
    <property type="match status" value="1"/>
</dbReference>
<dbReference type="RefSeq" id="XP_070901270.1">
    <property type="nucleotide sequence ID" value="XM_071045076.1"/>
</dbReference>
<evidence type="ECO:0000259" key="2">
    <source>
        <dbReference type="Pfam" id="PF20163"/>
    </source>
</evidence>
<proteinExistence type="predicted"/>
<dbReference type="PANTHER" id="PTHR35395">
    <property type="entry name" value="DUF6536 DOMAIN-CONTAINING PROTEIN"/>
    <property type="match status" value="1"/>
</dbReference>
<feature type="transmembrane region" description="Helical" evidence="1">
    <location>
        <begin position="440"/>
        <end position="462"/>
    </location>
</feature>
<feature type="transmembrane region" description="Helical" evidence="1">
    <location>
        <begin position="557"/>
        <end position="574"/>
    </location>
</feature>
<dbReference type="Pfam" id="PF20163">
    <property type="entry name" value="DUF6536"/>
    <property type="match status" value="1"/>
</dbReference>
<name>A0ABR4KP97_9EURO</name>
<dbReference type="EMBL" id="JBFXLR010000012">
    <property type="protein sequence ID" value="KAL2854105.1"/>
    <property type="molecule type" value="Genomic_DNA"/>
</dbReference>